<comment type="caution">
    <text evidence="3">The sequence shown here is derived from an EMBL/GenBank/DDBJ whole genome shotgun (WGS) entry which is preliminary data.</text>
</comment>
<keyword evidence="2" id="KW-0812">Transmembrane</keyword>
<organism evidence="3 4">
    <name type="scientific">Nonomuraea typhae</name>
    <dbReference type="NCBI Taxonomy" id="2603600"/>
    <lineage>
        <taxon>Bacteria</taxon>
        <taxon>Bacillati</taxon>
        <taxon>Actinomycetota</taxon>
        <taxon>Actinomycetes</taxon>
        <taxon>Streptosporangiales</taxon>
        <taxon>Streptosporangiaceae</taxon>
        <taxon>Nonomuraea</taxon>
    </lineage>
</organism>
<evidence type="ECO:0000256" key="2">
    <source>
        <dbReference type="SAM" id="Phobius"/>
    </source>
</evidence>
<gene>
    <name evidence="3" type="ORF">ACIBG2_44085</name>
</gene>
<reference evidence="3 4" key="1">
    <citation type="submission" date="2024-10" db="EMBL/GenBank/DDBJ databases">
        <title>The Natural Products Discovery Center: Release of the First 8490 Sequenced Strains for Exploring Actinobacteria Biosynthetic Diversity.</title>
        <authorList>
            <person name="Kalkreuter E."/>
            <person name="Kautsar S.A."/>
            <person name="Yang D."/>
            <person name="Bader C.D."/>
            <person name="Teijaro C.N."/>
            <person name="Fluegel L."/>
            <person name="Davis C.M."/>
            <person name="Simpson J.R."/>
            <person name="Lauterbach L."/>
            <person name="Steele A.D."/>
            <person name="Gui C."/>
            <person name="Meng S."/>
            <person name="Li G."/>
            <person name="Viehrig K."/>
            <person name="Ye F."/>
            <person name="Su P."/>
            <person name="Kiefer A.F."/>
            <person name="Nichols A."/>
            <person name="Cepeda A.J."/>
            <person name="Yan W."/>
            <person name="Fan B."/>
            <person name="Jiang Y."/>
            <person name="Adhikari A."/>
            <person name="Zheng C.-J."/>
            <person name="Schuster L."/>
            <person name="Cowan T.M."/>
            <person name="Smanski M.J."/>
            <person name="Chevrette M.G."/>
            <person name="De Carvalho L.P.S."/>
            <person name="Shen B."/>
        </authorList>
    </citation>
    <scope>NUCLEOTIDE SEQUENCE [LARGE SCALE GENOMIC DNA]</scope>
    <source>
        <strain evidence="3 4">NPDC050545</strain>
    </source>
</reference>
<feature type="compositionally biased region" description="Pro residues" evidence="1">
    <location>
        <begin position="83"/>
        <end position="96"/>
    </location>
</feature>
<evidence type="ECO:0000313" key="3">
    <source>
        <dbReference type="EMBL" id="MFI6504429.1"/>
    </source>
</evidence>
<dbReference type="RefSeq" id="WP_397090175.1">
    <property type="nucleotide sequence ID" value="NZ_JBITGY010000015.1"/>
</dbReference>
<evidence type="ECO:0000313" key="4">
    <source>
        <dbReference type="Proteomes" id="UP001612741"/>
    </source>
</evidence>
<feature type="transmembrane region" description="Helical" evidence="2">
    <location>
        <begin position="12"/>
        <end position="37"/>
    </location>
</feature>
<dbReference type="Proteomes" id="UP001612741">
    <property type="component" value="Unassembled WGS sequence"/>
</dbReference>
<proteinExistence type="predicted"/>
<dbReference type="EMBL" id="JBITGY010000015">
    <property type="protein sequence ID" value="MFI6504429.1"/>
    <property type="molecule type" value="Genomic_DNA"/>
</dbReference>
<keyword evidence="2" id="KW-0472">Membrane</keyword>
<feature type="region of interest" description="Disordered" evidence="1">
    <location>
        <begin position="77"/>
        <end position="96"/>
    </location>
</feature>
<feature type="transmembrane region" description="Helical" evidence="2">
    <location>
        <begin position="43"/>
        <end position="72"/>
    </location>
</feature>
<accession>A0ABW7Z8C4</accession>
<keyword evidence="4" id="KW-1185">Reference proteome</keyword>
<keyword evidence="2" id="KW-1133">Transmembrane helix</keyword>
<protein>
    <submittedName>
        <fullName evidence="3">Uncharacterized protein</fullName>
    </submittedName>
</protein>
<sequence length="96" mass="10012">MPAKHILLKIAFFVAAIATSAIFTLITCLIVLLISYWSDMSEAATAMALISVATPAFGICITTFALAANLFLTKPPLESPLQTPQPPQAGPPAGTP</sequence>
<name>A0ABW7Z8C4_9ACTN</name>
<evidence type="ECO:0000256" key="1">
    <source>
        <dbReference type="SAM" id="MobiDB-lite"/>
    </source>
</evidence>